<evidence type="ECO:0000256" key="1">
    <source>
        <dbReference type="ARBA" id="ARBA00005717"/>
    </source>
</evidence>
<dbReference type="InterPro" id="IPR019585">
    <property type="entry name" value="Rpn7/CSN1"/>
</dbReference>
<accession>A0AA36DGW1</accession>
<dbReference type="PANTHER" id="PTHR14145:SF1">
    <property type="entry name" value="26S PROTEASOME NON-ATPASE REGULATORY SUBUNIT 6"/>
    <property type="match status" value="1"/>
</dbReference>
<dbReference type="PROSITE" id="PS50250">
    <property type="entry name" value="PCI"/>
    <property type="match status" value="1"/>
</dbReference>
<dbReference type="PANTHER" id="PTHR14145">
    <property type="entry name" value="26S PROTESOME SUBUNIT 6"/>
    <property type="match status" value="1"/>
</dbReference>
<comment type="similarity">
    <text evidence="1">Belongs to the proteasome subunit S10 family.</text>
</comment>
<dbReference type="Pfam" id="PF10602">
    <property type="entry name" value="RPN7"/>
    <property type="match status" value="1"/>
</dbReference>
<organism evidence="5 6">
    <name type="scientific">Mesorhabditis spiculigera</name>
    <dbReference type="NCBI Taxonomy" id="96644"/>
    <lineage>
        <taxon>Eukaryota</taxon>
        <taxon>Metazoa</taxon>
        <taxon>Ecdysozoa</taxon>
        <taxon>Nematoda</taxon>
        <taxon>Chromadorea</taxon>
        <taxon>Rhabditida</taxon>
        <taxon>Rhabditina</taxon>
        <taxon>Rhabditomorpha</taxon>
        <taxon>Rhabditoidea</taxon>
        <taxon>Rhabditidae</taxon>
        <taxon>Mesorhabditinae</taxon>
        <taxon>Mesorhabditis</taxon>
    </lineage>
</organism>
<proteinExistence type="inferred from homology"/>
<evidence type="ECO:0000256" key="3">
    <source>
        <dbReference type="ARBA" id="ARBA00022942"/>
    </source>
</evidence>
<evidence type="ECO:0000313" key="6">
    <source>
        <dbReference type="Proteomes" id="UP001177023"/>
    </source>
</evidence>
<reference evidence="5" key="1">
    <citation type="submission" date="2023-06" db="EMBL/GenBank/DDBJ databases">
        <authorList>
            <person name="Delattre M."/>
        </authorList>
    </citation>
    <scope>NUCLEOTIDE SEQUENCE</scope>
    <source>
        <strain evidence="5">AF72</strain>
    </source>
</reference>
<gene>
    <name evidence="5" type="ORF">MSPICULIGERA_LOCUS24973</name>
</gene>
<sequence>MPGAEKKDPKKTDDGNYEKEIISKFPNLEVAQMRYLVNHPELDAATRTATLEKLMAEIKTNDMAPYYKLLAEELKMPFDKALYDQMKANNNQKLDAFDAEIADAEKNQGESEVRAALLKKYDYFCQIGDKDNALKASQSTFEKTVGTGYKIDLVFNIVRLGLFFLDHQMINNNLTRARELMEQGGDWERKNRLRSYEALYKMSVRDFSGAAALFLEAVPTFGSYELFTYEQLTFYAVVTSLYALDRPDLRTKVIKSNEIQEQLSGDKVELHIIREYLTSYYECNYEKFFQNLAELESTRLKFDRYFHSHFNYYSRVMRLRAYLQFLTPYKTVRLDLMARDFGVSTEFLDKELHRLVAAGQLPCRIDAVQGVIHMHHPDSKDRLFKSVIKDGDILLNRVQKLARVINA</sequence>
<dbReference type="InterPro" id="IPR045135">
    <property type="entry name" value="Rpn7_N"/>
</dbReference>
<dbReference type="Proteomes" id="UP001177023">
    <property type="component" value="Unassembled WGS sequence"/>
</dbReference>
<protein>
    <recommendedName>
        <fullName evidence="2">26S proteasome non-ATPase regulatory subunit 6</fullName>
    </recommendedName>
</protein>
<dbReference type="SUPFAM" id="SSF46785">
    <property type="entry name" value="Winged helix' DNA-binding domain"/>
    <property type="match status" value="1"/>
</dbReference>
<dbReference type="FunFam" id="1.25.40.570:FF:000005">
    <property type="entry name" value="26S proteasome regulatory subunit N7"/>
    <property type="match status" value="1"/>
</dbReference>
<feature type="domain" description="PCI" evidence="4">
    <location>
        <begin position="206"/>
        <end position="379"/>
    </location>
</feature>
<comment type="caution">
    <text evidence="5">The sequence shown here is derived from an EMBL/GenBank/DDBJ whole genome shotgun (WGS) entry which is preliminary data.</text>
</comment>
<dbReference type="EMBL" id="CATQJA010002709">
    <property type="protein sequence ID" value="CAJ0586993.1"/>
    <property type="molecule type" value="Genomic_DNA"/>
</dbReference>
<evidence type="ECO:0000256" key="2">
    <source>
        <dbReference type="ARBA" id="ARBA00014932"/>
    </source>
</evidence>
<evidence type="ECO:0000313" key="5">
    <source>
        <dbReference type="EMBL" id="CAJ0586993.1"/>
    </source>
</evidence>
<dbReference type="InterPro" id="IPR049549">
    <property type="entry name" value="RPN7_PSMD6_C"/>
</dbReference>
<dbReference type="InterPro" id="IPR036390">
    <property type="entry name" value="WH_DNA-bd_sf"/>
</dbReference>
<feature type="non-terminal residue" evidence="5">
    <location>
        <position position="407"/>
    </location>
</feature>
<dbReference type="InterPro" id="IPR000717">
    <property type="entry name" value="PCI_dom"/>
</dbReference>
<dbReference type="Gene3D" id="1.25.40.570">
    <property type="match status" value="1"/>
</dbReference>
<name>A0AA36DGW1_9BILA</name>
<keyword evidence="6" id="KW-1185">Reference proteome</keyword>
<dbReference type="GO" id="GO:0043161">
    <property type="term" value="P:proteasome-mediated ubiquitin-dependent protein catabolic process"/>
    <property type="evidence" value="ECO:0007669"/>
    <property type="project" value="TreeGrafter"/>
</dbReference>
<dbReference type="Pfam" id="PF21154">
    <property type="entry name" value="RPN7_PSMD6_C"/>
    <property type="match status" value="1"/>
</dbReference>
<dbReference type="SMART" id="SM00088">
    <property type="entry name" value="PINT"/>
    <property type="match status" value="1"/>
</dbReference>
<keyword evidence="3" id="KW-0647">Proteasome</keyword>
<evidence type="ECO:0000259" key="4">
    <source>
        <dbReference type="PROSITE" id="PS50250"/>
    </source>
</evidence>
<dbReference type="AlphaFoldDB" id="A0AA36DGW1"/>
<dbReference type="GO" id="GO:0005838">
    <property type="term" value="C:proteasome regulatory particle"/>
    <property type="evidence" value="ECO:0007669"/>
    <property type="project" value="TreeGrafter"/>
</dbReference>
<dbReference type="Pfam" id="PF01399">
    <property type="entry name" value="PCI"/>
    <property type="match status" value="1"/>
</dbReference>